<sequence length="210" mass="22844">MTNVSRERVLKSLGVSRETAAMLDEFVSSLVRWQRVKNLVGPRTLDDVWERHIADSAQLLDCLEHRKVLADLGSGAGFPGLVLAILLKGVSGSHVHLVESNGRKCGFLREVVRTLALPATVHSGRIEAVLPALSIEAVTARALAPLDKLLELTNQVLKGEALGVFPKGQDIDAELTQASKYWTFDHATVASRTDSKARILLIQNVRPASL</sequence>
<dbReference type="EC" id="2.1.1.170" evidence="6"/>
<accession>A0A917IBJ8</accession>
<organism evidence="7 8">
    <name type="scientific">Alsobacter metallidurans</name>
    <dbReference type="NCBI Taxonomy" id="340221"/>
    <lineage>
        <taxon>Bacteria</taxon>
        <taxon>Pseudomonadati</taxon>
        <taxon>Pseudomonadota</taxon>
        <taxon>Alphaproteobacteria</taxon>
        <taxon>Hyphomicrobiales</taxon>
        <taxon>Alsobacteraceae</taxon>
        <taxon>Alsobacter</taxon>
    </lineage>
</organism>
<dbReference type="Pfam" id="PF02527">
    <property type="entry name" value="GidB"/>
    <property type="match status" value="1"/>
</dbReference>
<keyword evidence="4 6" id="KW-0808">Transferase</keyword>
<dbReference type="HAMAP" id="MF_00074">
    <property type="entry name" value="16SrRNA_methyltr_G"/>
    <property type="match status" value="1"/>
</dbReference>
<dbReference type="SUPFAM" id="SSF53335">
    <property type="entry name" value="S-adenosyl-L-methionine-dependent methyltransferases"/>
    <property type="match status" value="1"/>
</dbReference>
<evidence type="ECO:0000256" key="5">
    <source>
        <dbReference type="ARBA" id="ARBA00022691"/>
    </source>
</evidence>
<keyword evidence="1 6" id="KW-0963">Cytoplasm</keyword>
<dbReference type="NCBIfam" id="TIGR00138">
    <property type="entry name" value="rsmG_gidB"/>
    <property type="match status" value="1"/>
</dbReference>
<feature type="binding site" evidence="6">
    <location>
        <position position="141"/>
    </location>
    <ligand>
        <name>S-adenosyl-L-methionine</name>
        <dbReference type="ChEBI" id="CHEBI:59789"/>
    </ligand>
</feature>
<dbReference type="GO" id="GO:0070043">
    <property type="term" value="F:rRNA (guanine-N7-)-methyltransferase activity"/>
    <property type="evidence" value="ECO:0007669"/>
    <property type="project" value="UniProtKB-UniRule"/>
</dbReference>
<keyword evidence="5 6" id="KW-0949">S-adenosyl-L-methionine</keyword>
<dbReference type="PANTHER" id="PTHR31760:SF0">
    <property type="entry name" value="S-ADENOSYL-L-METHIONINE-DEPENDENT METHYLTRANSFERASES SUPERFAMILY PROTEIN"/>
    <property type="match status" value="1"/>
</dbReference>
<evidence type="ECO:0000256" key="3">
    <source>
        <dbReference type="ARBA" id="ARBA00022603"/>
    </source>
</evidence>
<feature type="binding site" evidence="6">
    <location>
        <begin position="126"/>
        <end position="127"/>
    </location>
    <ligand>
        <name>S-adenosyl-L-methionine</name>
        <dbReference type="ChEBI" id="CHEBI:59789"/>
    </ligand>
</feature>
<dbReference type="Gene3D" id="3.40.50.150">
    <property type="entry name" value="Vaccinia Virus protein VP39"/>
    <property type="match status" value="1"/>
</dbReference>
<dbReference type="RefSeq" id="WP_371875822.1">
    <property type="nucleotide sequence ID" value="NZ_BMES01000003.1"/>
</dbReference>
<comment type="caution">
    <text evidence="7">The sequence shown here is derived from an EMBL/GenBank/DDBJ whole genome shotgun (WGS) entry which is preliminary data.</text>
</comment>
<evidence type="ECO:0000256" key="6">
    <source>
        <dbReference type="HAMAP-Rule" id="MF_00074"/>
    </source>
</evidence>
<evidence type="ECO:0000256" key="1">
    <source>
        <dbReference type="ARBA" id="ARBA00022490"/>
    </source>
</evidence>
<dbReference type="InterPro" id="IPR029063">
    <property type="entry name" value="SAM-dependent_MTases_sf"/>
</dbReference>
<reference evidence="7" key="2">
    <citation type="submission" date="2020-09" db="EMBL/GenBank/DDBJ databases">
        <authorList>
            <person name="Sun Q."/>
            <person name="Zhou Y."/>
        </authorList>
    </citation>
    <scope>NUCLEOTIDE SEQUENCE</scope>
    <source>
        <strain evidence="7">CGMCC 1.12214</strain>
    </source>
</reference>
<keyword evidence="2 6" id="KW-0698">rRNA processing</keyword>
<evidence type="ECO:0000256" key="2">
    <source>
        <dbReference type="ARBA" id="ARBA00022552"/>
    </source>
</evidence>
<keyword evidence="3 6" id="KW-0489">Methyltransferase</keyword>
<dbReference type="GO" id="GO:0005829">
    <property type="term" value="C:cytosol"/>
    <property type="evidence" value="ECO:0007669"/>
    <property type="project" value="TreeGrafter"/>
</dbReference>
<evidence type="ECO:0000313" key="7">
    <source>
        <dbReference type="EMBL" id="GGH33627.1"/>
    </source>
</evidence>
<comment type="caution">
    <text evidence="6">Lacks conserved residue(s) required for the propagation of feature annotation.</text>
</comment>
<protein>
    <recommendedName>
        <fullName evidence="6">Ribosomal RNA small subunit methyltransferase G</fullName>
        <ecNumber evidence="6">2.1.1.170</ecNumber>
    </recommendedName>
    <alternativeName>
        <fullName evidence="6">16S rRNA 7-methylguanosine methyltransferase</fullName>
        <shortName evidence="6">16S rRNA m7G methyltransferase</shortName>
    </alternativeName>
</protein>
<keyword evidence="8" id="KW-1185">Reference proteome</keyword>
<dbReference type="AlphaFoldDB" id="A0A917IBJ8"/>
<dbReference type="InterPro" id="IPR003682">
    <property type="entry name" value="rRNA_ssu_MeTfrase_G"/>
</dbReference>
<feature type="binding site" evidence="6">
    <location>
        <position position="78"/>
    </location>
    <ligand>
        <name>S-adenosyl-L-methionine</name>
        <dbReference type="ChEBI" id="CHEBI:59789"/>
    </ligand>
</feature>
<dbReference type="PIRSF" id="PIRSF003078">
    <property type="entry name" value="GidB"/>
    <property type="match status" value="1"/>
</dbReference>
<evidence type="ECO:0000313" key="8">
    <source>
        <dbReference type="Proteomes" id="UP000603912"/>
    </source>
</evidence>
<gene>
    <name evidence="6 7" type="primary">rsmG</name>
    <name evidence="7" type="ORF">GCM10007036_46400</name>
</gene>
<evidence type="ECO:0000256" key="4">
    <source>
        <dbReference type="ARBA" id="ARBA00022679"/>
    </source>
</evidence>
<feature type="binding site" evidence="6">
    <location>
        <position position="73"/>
    </location>
    <ligand>
        <name>S-adenosyl-L-methionine</name>
        <dbReference type="ChEBI" id="CHEBI:59789"/>
    </ligand>
</feature>
<comment type="function">
    <text evidence="6">Specifically methylates the N7 position of guanine in position 527 of 16S rRNA.</text>
</comment>
<comment type="similarity">
    <text evidence="6">Belongs to the methyltransferase superfamily. RNA methyltransferase RsmG family.</text>
</comment>
<reference evidence="7" key="1">
    <citation type="journal article" date="2014" name="Int. J. Syst. Evol. Microbiol.">
        <title>Complete genome sequence of Corynebacterium casei LMG S-19264T (=DSM 44701T), isolated from a smear-ripened cheese.</title>
        <authorList>
            <consortium name="US DOE Joint Genome Institute (JGI-PGF)"/>
            <person name="Walter F."/>
            <person name="Albersmeier A."/>
            <person name="Kalinowski J."/>
            <person name="Ruckert C."/>
        </authorList>
    </citation>
    <scope>NUCLEOTIDE SEQUENCE</scope>
    <source>
        <strain evidence="7">CGMCC 1.12214</strain>
    </source>
</reference>
<comment type="subcellular location">
    <subcellularLocation>
        <location evidence="6">Cytoplasm</location>
    </subcellularLocation>
</comment>
<dbReference type="EMBL" id="BMES01000003">
    <property type="protein sequence ID" value="GGH33627.1"/>
    <property type="molecule type" value="Genomic_DNA"/>
</dbReference>
<proteinExistence type="inferred from homology"/>
<name>A0A917IBJ8_9HYPH</name>
<dbReference type="Proteomes" id="UP000603912">
    <property type="component" value="Unassembled WGS sequence"/>
</dbReference>
<dbReference type="PANTHER" id="PTHR31760">
    <property type="entry name" value="S-ADENOSYL-L-METHIONINE-DEPENDENT METHYLTRANSFERASES SUPERFAMILY PROTEIN"/>
    <property type="match status" value="1"/>
</dbReference>
<comment type="catalytic activity">
    <reaction evidence="6">
        <text>guanosine(527) in 16S rRNA + S-adenosyl-L-methionine = N(7)-methylguanosine(527) in 16S rRNA + S-adenosyl-L-homocysteine</text>
        <dbReference type="Rhea" id="RHEA:42732"/>
        <dbReference type="Rhea" id="RHEA-COMP:10209"/>
        <dbReference type="Rhea" id="RHEA-COMP:10210"/>
        <dbReference type="ChEBI" id="CHEBI:57856"/>
        <dbReference type="ChEBI" id="CHEBI:59789"/>
        <dbReference type="ChEBI" id="CHEBI:74269"/>
        <dbReference type="ChEBI" id="CHEBI:74480"/>
        <dbReference type="EC" id="2.1.1.170"/>
    </reaction>
</comment>